<dbReference type="PANTHER" id="PTHR24346:SF30">
    <property type="entry name" value="MATERNAL EMBRYONIC LEUCINE ZIPPER KINASE"/>
    <property type="match status" value="1"/>
</dbReference>
<keyword evidence="2" id="KW-0067">ATP-binding</keyword>
<feature type="domain" description="Protein kinase" evidence="3">
    <location>
        <begin position="1"/>
        <end position="290"/>
    </location>
</feature>
<keyword evidence="5" id="KW-1185">Reference proteome</keyword>
<evidence type="ECO:0000256" key="2">
    <source>
        <dbReference type="ARBA" id="ARBA00022840"/>
    </source>
</evidence>
<accession>A0A2G8SM07</accession>
<organism evidence="4 5">
    <name type="scientific">Ganoderma sinense ZZ0214-1</name>
    <dbReference type="NCBI Taxonomy" id="1077348"/>
    <lineage>
        <taxon>Eukaryota</taxon>
        <taxon>Fungi</taxon>
        <taxon>Dikarya</taxon>
        <taxon>Basidiomycota</taxon>
        <taxon>Agaricomycotina</taxon>
        <taxon>Agaricomycetes</taxon>
        <taxon>Polyporales</taxon>
        <taxon>Polyporaceae</taxon>
        <taxon>Ganoderma</taxon>
    </lineage>
</organism>
<dbReference type="GO" id="GO:0005737">
    <property type="term" value="C:cytoplasm"/>
    <property type="evidence" value="ECO:0007669"/>
    <property type="project" value="TreeGrafter"/>
</dbReference>
<name>A0A2G8SM07_9APHY</name>
<evidence type="ECO:0000256" key="1">
    <source>
        <dbReference type="ARBA" id="ARBA00022741"/>
    </source>
</evidence>
<evidence type="ECO:0000313" key="5">
    <source>
        <dbReference type="Proteomes" id="UP000230002"/>
    </source>
</evidence>
<dbReference type="AlphaFoldDB" id="A0A2G8SM07"/>
<dbReference type="GO" id="GO:0004674">
    <property type="term" value="F:protein serine/threonine kinase activity"/>
    <property type="evidence" value="ECO:0007669"/>
    <property type="project" value="TreeGrafter"/>
</dbReference>
<dbReference type="OrthoDB" id="4062651at2759"/>
<dbReference type="InterPro" id="IPR000719">
    <property type="entry name" value="Prot_kinase_dom"/>
</dbReference>
<reference evidence="4 5" key="1">
    <citation type="journal article" date="2015" name="Sci. Rep.">
        <title>Chromosome-level genome map provides insights into diverse defense mechanisms in the medicinal fungus Ganoderma sinense.</title>
        <authorList>
            <person name="Zhu Y."/>
            <person name="Xu J."/>
            <person name="Sun C."/>
            <person name="Zhou S."/>
            <person name="Xu H."/>
            <person name="Nelson D.R."/>
            <person name="Qian J."/>
            <person name="Song J."/>
            <person name="Luo H."/>
            <person name="Xiang L."/>
            <person name="Li Y."/>
            <person name="Xu Z."/>
            <person name="Ji A."/>
            <person name="Wang L."/>
            <person name="Lu S."/>
            <person name="Hayward A."/>
            <person name="Sun W."/>
            <person name="Li X."/>
            <person name="Schwartz D.C."/>
            <person name="Wang Y."/>
            <person name="Chen S."/>
        </authorList>
    </citation>
    <scope>NUCLEOTIDE SEQUENCE [LARGE SCALE GENOMIC DNA]</scope>
    <source>
        <strain evidence="4 5">ZZ0214-1</strain>
    </source>
</reference>
<dbReference type="PROSITE" id="PS50011">
    <property type="entry name" value="PROTEIN_KINASE_DOM"/>
    <property type="match status" value="1"/>
</dbReference>
<dbReference type="GO" id="GO:0005524">
    <property type="term" value="F:ATP binding"/>
    <property type="evidence" value="ECO:0007669"/>
    <property type="project" value="UniProtKB-KW"/>
</dbReference>
<dbReference type="GO" id="GO:0035556">
    <property type="term" value="P:intracellular signal transduction"/>
    <property type="evidence" value="ECO:0007669"/>
    <property type="project" value="TreeGrafter"/>
</dbReference>
<sequence length="290" mass="32647">MSSSPEPVMSMAKIPDWLLTHPELRKRGLVVHEPSLQPTEWCSEGPVYVVKAINPSRPEADMYELLDRHSDSPTDHTVPHELIRGERPLLVMPYVAGVEFIITNKSSSILAVFDQILEGVEHMHRLHVAHGDIFAPNVVAATEEDARRDARLTVGRVYLIDFETSQQFERGPGVQTAVPLPNTHVVPPLNMKVFDPFSWDVYCLGVTLEVLVQRVFGSKPADKPWIVCRFAGWLKGNELGCTSVCHCRPTVSKARRVLAVVRRFVGVAEFFTAIFTYPISLSFYKIPQYD</sequence>
<dbReference type="Proteomes" id="UP000230002">
    <property type="component" value="Unassembled WGS sequence"/>
</dbReference>
<protein>
    <recommendedName>
        <fullName evidence="3">Protein kinase domain-containing protein</fullName>
    </recommendedName>
</protein>
<dbReference type="SUPFAM" id="SSF56112">
    <property type="entry name" value="Protein kinase-like (PK-like)"/>
    <property type="match status" value="1"/>
</dbReference>
<dbReference type="Gene3D" id="1.10.510.10">
    <property type="entry name" value="Transferase(Phosphotransferase) domain 1"/>
    <property type="match status" value="1"/>
</dbReference>
<keyword evidence="1" id="KW-0547">Nucleotide-binding</keyword>
<evidence type="ECO:0000259" key="3">
    <source>
        <dbReference type="PROSITE" id="PS50011"/>
    </source>
</evidence>
<proteinExistence type="predicted"/>
<dbReference type="PANTHER" id="PTHR24346">
    <property type="entry name" value="MAP/MICROTUBULE AFFINITY-REGULATING KINASE"/>
    <property type="match status" value="1"/>
</dbReference>
<gene>
    <name evidence="4" type="ORF">GSI_02603</name>
</gene>
<dbReference type="EMBL" id="AYKW01000004">
    <property type="protein sequence ID" value="PIL34816.1"/>
    <property type="molecule type" value="Genomic_DNA"/>
</dbReference>
<comment type="caution">
    <text evidence="4">The sequence shown here is derived from an EMBL/GenBank/DDBJ whole genome shotgun (WGS) entry which is preliminary data.</text>
</comment>
<dbReference type="InterPro" id="IPR011009">
    <property type="entry name" value="Kinase-like_dom_sf"/>
</dbReference>
<evidence type="ECO:0000313" key="4">
    <source>
        <dbReference type="EMBL" id="PIL34816.1"/>
    </source>
</evidence>